<dbReference type="Pfam" id="PF14344">
    <property type="entry name" value="DUF4397"/>
    <property type="match status" value="1"/>
</dbReference>
<protein>
    <submittedName>
        <fullName evidence="3">DUF4397 domain-containing protein</fullName>
    </submittedName>
</protein>
<sequence length="248" mass="26678">MPKNNKSSLLLGLCLLITGVMVVPMLASCGKSGVNATNANARLMMVNVSPDIQPYNLYARYIKQGTNSYSYPNAYAYFLVNTTDLPLQIRTAQTINGVNPTNLLTLPDTLKPNTPYTWFVTGLRADGSLASILTVDTGSMPAIGRGKVRFVNVSPANLKLNLALNDTLAFKSVAYKSITSFVEVTAGSYNFNIAETGAPNTVLAPITNFNVLDGKLYTVYFYGLSNTSDTAKYGANILLNSLPAGTKY</sequence>
<name>A0A4Y8AA01_9SPHI</name>
<evidence type="ECO:0000259" key="1">
    <source>
        <dbReference type="Pfam" id="PF14344"/>
    </source>
</evidence>
<evidence type="ECO:0000313" key="3">
    <source>
        <dbReference type="EMBL" id="TEW64704.1"/>
    </source>
</evidence>
<dbReference type="OrthoDB" id="794386at2"/>
<dbReference type="AlphaFoldDB" id="A0A4Y8AA01"/>
<evidence type="ECO:0000313" key="4">
    <source>
        <dbReference type="Proteomes" id="UP000297248"/>
    </source>
</evidence>
<organism evidence="3 4">
    <name type="scientific">Mucilaginibacter phyllosphaerae</name>
    <dbReference type="NCBI Taxonomy" id="1812349"/>
    <lineage>
        <taxon>Bacteria</taxon>
        <taxon>Pseudomonadati</taxon>
        <taxon>Bacteroidota</taxon>
        <taxon>Sphingobacteriia</taxon>
        <taxon>Sphingobacteriales</taxon>
        <taxon>Sphingobacteriaceae</taxon>
        <taxon>Mucilaginibacter</taxon>
    </lineage>
</organism>
<dbReference type="RefSeq" id="WP_134337677.1">
    <property type="nucleotide sequence ID" value="NZ_BMCZ01000006.1"/>
</dbReference>
<dbReference type="Proteomes" id="UP000583101">
    <property type="component" value="Unassembled WGS sequence"/>
</dbReference>
<proteinExistence type="predicted"/>
<dbReference type="PROSITE" id="PS51257">
    <property type="entry name" value="PROKAR_LIPOPROTEIN"/>
    <property type="match status" value="1"/>
</dbReference>
<reference evidence="3" key="2">
    <citation type="submission" date="2019-03" db="EMBL/GenBank/DDBJ databases">
        <authorList>
            <person name="Yan Y.-Q."/>
            <person name="Du Z.-J."/>
        </authorList>
    </citation>
    <scope>NUCLEOTIDE SEQUENCE</scope>
    <source>
        <strain evidence="3">PP-F2FG21</strain>
    </source>
</reference>
<feature type="domain" description="DUF4397" evidence="1">
    <location>
        <begin position="147"/>
        <end position="225"/>
    </location>
</feature>
<reference evidence="2 5" key="3">
    <citation type="submission" date="2020-08" db="EMBL/GenBank/DDBJ databases">
        <title>Genomic Encyclopedia of Type Strains, Phase IV (KMG-IV): sequencing the most valuable type-strain genomes for metagenomic binning, comparative biology and taxonomic classification.</title>
        <authorList>
            <person name="Goeker M."/>
        </authorList>
    </citation>
    <scope>NUCLEOTIDE SEQUENCE [LARGE SCALE GENOMIC DNA]</scope>
    <source>
        <strain evidence="2 5">DSM 100995</strain>
    </source>
</reference>
<accession>A0A4Y8AA01</accession>
<reference evidence="3 4" key="1">
    <citation type="journal article" date="2016" name="Int. J. Syst. Evol. Microbiol.">
        <title>Proposal of Mucilaginibacter phyllosphaerae sp. nov. isolated from the phyllosphere of Galium album.</title>
        <authorList>
            <person name="Aydogan E.L."/>
            <person name="Busse H.J."/>
            <person name="Moser G."/>
            <person name="Muller C."/>
            <person name="Kampfer P."/>
            <person name="Glaeser S.P."/>
        </authorList>
    </citation>
    <scope>NUCLEOTIDE SEQUENCE [LARGE SCALE GENOMIC DNA]</scope>
    <source>
        <strain evidence="3 4">PP-F2FG21</strain>
    </source>
</reference>
<evidence type="ECO:0000313" key="5">
    <source>
        <dbReference type="Proteomes" id="UP000583101"/>
    </source>
</evidence>
<dbReference type="InterPro" id="IPR025510">
    <property type="entry name" value="DUF4397"/>
</dbReference>
<evidence type="ECO:0000313" key="2">
    <source>
        <dbReference type="EMBL" id="MBB3970703.1"/>
    </source>
</evidence>
<comment type="caution">
    <text evidence="3">The sequence shown here is derived from an EMBL/GenBank/DDBJ whole genome shotgun (WGS) entry which is preliminary data.</text>
</comment>
<keyword evidence="5" id="KW-1185">Reference proteome</keyword>
<dbReference type="EMBL" id="JACIEG010000006">
    <property type="protein sequence ID" value="MBB3970703.1"/>
    <property type="molecule type" value="Genomic_DNA"/>
</dbReference>
<dbReference type="EMBL" id="SNQG01000006">
    <property type="protein sequence ID" value="TEW64704.1"/>
    <property type="molecule type" value="Genomic_DNA"/>
</dbReference>
<dbReference type="Proteomes" id="UP000297248">
    <property type="component" value="Unassembled WGS sequence"/>
</dbReference>
<gene>
    <name evidence="3" type="ORF">E2R65_16965</name>
    <name evidence="2" type="ORF">GGR35_003326</name>
</gene>